<comment type="caution">
    <text evidence="1">The sequence shown here is derived from an EMBL/GenBank/DDBJ whole genome shotgun (WGS) entry which is preliminary data.</text>
</comment>
<organism evidence="1 2">
    <name type="scientific">Xenoophorus captivus</name>
    <dbReference type="NCBI Taxonomy" id="1517983"/>
    <lineage>
        <taxon>Eukaryota</taxon>
        <taxon>Metazoa</taxon>
        <taxon>Chordata</taxon>
        <taxon>Craniata</taxon>
        <taxon>Vertebrata</taxon>
        <taxon>Euteleostomi</taxon>
        <taxon>Actinopterygii</taxon>
        <taxon>Neopterygii</taxon>
        <taxon>Teleostei</taxon>
        <taxon>Neoteleostei</taxon>
        <taxon>Acanthomorphata</taxon>
        <taxon>Ovalentaria</taxon>
        <taxon>Atherinomorphae</taxon>
        <taxon>Cyprinodontiformes</taxon>
        <taxon>Goodeidae</taxon>
        <taxon>Xenoophorus</taxon>
    </lineage>
</organism>
<protein>
    <submittedName>
        <fullName evidence="1">Uncharacterized protein</fullName>
    </submittedName>
</protein>
<evidence type="ECO:0000313" key="1">
    <source>
        <dbReference type="EMBL" id="MEQ2191112.1"/>
    </source>
</evidence>
<dbReference type="Proteomes" id="UP001434883">
    <property type="component" value="Unassembled WGS sequence"/>
</dbReference>
<sequence>MAELQGSQQKDPTHTSAELLELAYHEATGRRTTSRQVGENGLYICGGTDEFTGSPGSNNSSGIPTQKQPFSFLLAAYIPLSFSLR</sequence>
<keyword evidence="2" id="KW-1185">Reference proteome</keyword>
<gene>
    <name evidence="1" type="ORF">XENOCAPTIV_021065</name>
</gene>
<evidence type="ECO:0000313" key="2">
    <source>
        <dbReference type="Proteomes" id="UP001434883"/>
    </source>
</evidence>
<dbReference type="EMBL" id="JAHRIN010000456">
    <property type="protein sequence ID" value="MEQ2191112.1"/>
    <property type="molecule type" value="Genomic_DNA"/>
</dbReference>
<proteinExistence type="predicted"/>
<reference evidence="1 2" key="1">
    <citation type="submission" date="2021-06" db="EMBL/GenBank/DDBJ databases">
        <authorList>
            <person name="Palmer J.M."/>
        </authorList>
    </citation>
    <scope>NUCLEOTIDE SEQUENCE [LARGE SCALE GENOMIC DNA]</scope>
    <source>
        <strain evidence="1 2">XC_2019</strain>
        <tissue evidence="1">Muscle</tissue>
    </source>
</reference>
<accession>A0ABV0Q6H2</accession>
<name>A0ABV0Q6H2_9TELE</name>